<feature type="domain" description="Remorin C-terminal" evidence="4">
    <location>
        <begin position="340"/>
        <end position="436"/>
    </location>
</feature>
<dbReference type="PANTHER" id="PTHR31471">
    <property type="entry name" value="OS02G0116800 PROTEIN"/>
    <property type="match status" value="1"/>
</dbReference>
<reference evidence="7 8" key="1">
    <citation type="journal article" date="2020" name="bioRxiv">
        <title>Sequence and annotation of 42 cannabis genomes reveals extensive copy number variation in cannabinoid synthesis and pathogen resistance genes.</title>
        <authorList>
            <person name="Mckernan K.J."/>
            <person name="Helbert Y."/>
            <person name="Kane L.T."/>
            <person name="Ebling H."/>
            <person name="Zhang L."/>
            <person name="Liu B."/>
            <person name="Eaton Z."/>
            <person name="Mclaughlin S."/>
            <person name="Kingan S."/>
            <person name="Baybayan P."/>
            <person name="Concepcion G."/>
            <person name="Jordan M."/>
            <person name="Riva A."/>
            <person name="Barbazuk W."/>
            <person name="Harkins T."/>
        </authorList>
    </citation>
    <scope>NUCLEOTIDE SEQUENCE [LARGE SCALE GENOMIC DNA]</scope>
    <source>
        <strain evidence="7 8">cv. Jamaican Lion 4</strain>
        <strain evidence="6">Father</strain>
        <strain evidence="5">Mother</strain>
        <tissue evidence="6">Leaf</tissue>
    </source>
</reference>
<accession>A0A7J6I2Y1</accession>
<dbReference type="Pfam" id="PF03763">
    <property type="entry name" value="Remorin_C"/>
    <property type="match status" value="1"/>
</dbReference>
<proteinExistence type="inferred from homology"/>
<dbReference type="EMBL" id="JAATIP010000064">
    <property type="protein sequence ID" value="KAF4380803.1"/>
    <property type="molecule type" value="Genomic_DNA"/>
</dbReference>
<feature type="region of interest" description="Disordered" evidence="3">
    <location>
        <begin position="95"/>
        <end position="125"/>
    </location>
</feature>
<evidence type="ECO:0000256" key="2">
    <source>
        <dbReference type="SAM" id="Coils"/>
    </source>
</evidence>
<comment type="similarity">
    <text evidence="1">Belongs to the remorin family.</text>
</comment>
<evidence type="ECO:0000313" key="6">
    <source>
        <dbReference type="EMBL" id="KAF4401907.1"/>
    </source>
</evidence>
<dbReference type="AlphaFoldDB" id="A0A7J6I2Y1"/>
<dbReference type="InterPro" id="IPR005516">
    <property type="entry name" value="Remorin_C"/>
</dbReference>
<dbReference type="EMBL" id="JAATIQ010000009">
    <property type="protein sequence ID" value="KAF4401907.1"/>
    <property type="molecule type" value="Genomic_DNA"/>
</dbReference>
<gene>
    <name evidence="5" type="ORF">F8388_017157</name>
    <name evidence="6" type="ORF">G4B88_017419</name>
</gene>
<keyword evidence="8" id="KW-1185">Reference proteome</keyword>
<evidence type="ECO:0000313" key="5">
    <source>
        <dbReference type="EMBL" id="KAF4380803.1"/>
    </source>
</evidence>
<protein>
    <recommendedName>
        <fullName evidence="4">Remorin C-terminal domain-containing protein</fullName>
    </recommendedName>
</protein>
<keyword evidence="2" id="KW-0175">Coiled coil</keyword>
<evidence type="ECO:0000259" key="4">
    <source>
        <dbReference type="Pfam" id="PF03763"/>
    </source>
</evidence>
<comment type="caution">
    <text evidence="6">The sequence shown here is derived from an EMBL/GenBank/DDBJ whole genome shotgun (WGS) entry which is preliminary data.</text>
</comment>
<feature type="region of interest" description="Disordered" evidence="3">
    <location>
        <begin position="273"/>
        <end position="292"/>
    </location>
</feature>
<organism evidence="6 8">
    <name type="scientific">Cannabis sativa</name>
    <name type="common">Hemp</name>
    <name type="synonym">Marijuana</name>
    <dbReference type="NCBI Taxonomy" id="3483"/>
    <lineage>
        <taxon>Eukaryota</taxon>
        <taxon>Viridiplantae</taxon>
        <taxon>Streptophyta</taxon>
        <taxon>Embryophyta</taxon>
        <taxon>Tracheophyta</taxon>
        <taxon>Spermatophyta</taxon>
        <taxon>Magnoliopsida</taxon>
        <taxon>eudicotyledons</taxon>
        <taxon>Gunneridae</taxon>
        <taxon>Pentapetalae</taxon>
        <taxon>rosids</taxon>
        <taxon>fabids</taxon>
        <taxon>Rosales</taxon>
        <taxon>Cannabaceae</taxon>
        <taxon>Cannabis</taxon>
    </lineage>
</organism>
<dbReference type="Proteomes" id="UP000583929">
    <property type="component" value="Unassembled WGS sequence"/>
</dbReference>
<feature type="region of interest" description="Disordered" evidence="3">
    <location>
        <begin position="1"/>
        <end position="34"/>
    </location>
</feature>
<feature type="coiled-coil region" evidence="2">
    <location>
        <begin position="363"/>
        <end position="390"/>
    </location>
</feature>
<evidence type="ECO:0000256" key="3">
    <source>
        <dbReference type="SAM" id="MobiDB-lite"/>
    </source>
</evidence>
<sequence>MKKRSVSHDLGTYPSPGAPQYRGNTGNCQKGWASERLPPIGGGLQIGSSSSSSSTAALMSFNSGRTLPSKWEDAERWICSPVFGQGGVTSSSSSTATHNCLNHNSNNNNNNYYYQKRPKSKSGPIVHPATSYYSNHSPAAVLEGRGGGSLRSFATAAAAAGSSPFSTGVLGAESVFSGGVGVGLGQGQGQASRLESVPLWPELGENSTNNSNSNSSPKKDGEEALVSRDVSKREMANQMSPPPPPNKESGRSSMEVGRLSLSSSPPALLSIMEQQSEDHSHSRSRSHSGKLEVKDVEVDKRATMIRWSKKRGIRISKKDKLGVNNNSNNDLTENALPVSASSFDVSESAMDNSKWQREEAKIIAWENLQKAKAEAEIRKLEVKLEKKRSATMDKIIDKLRAAQYRAHKMRTNLSADESHSHEVLKTPRKFFCLRKQMRVGSLGRFFSCRAS</sequence>
<feature type="compositionally biased region" description="Low complexity" evidence="3">
    <location>
        <begin position="206"/>
        <end position="216"/>
    </location>
</feature>
<dbReference type="Proteomes" id="UP000525078">
    <property type="component" value="Unassembled WGS sequence"/>
</dbReference>
<feature type="region of interest" description="Disordered" evidence="3">
    <location>
        <begin position="201"/>
        <end position="261"/>
    </location>
</feature>
<feature type="compositionally biased region" description="Low complexity" evidence="3">
    <location>
        <begin position="95"/>
        <end position="111"/>
    </location>
</feature>
<dbReference type="PANTHER" id="PTHR31471:SF2">
    <property type="entry name" value="REMORIN FAMILY PROTEIN"/>
    <property type="match status" value="1"/>
</dbReference>
<feature type="compositionally biased region" description="Basic and acidic residues" evidence="3">
    <location>
        <begin position="217"/>
        <end position="235"/>
    </location>
</feature>
<evidence type="ECO:0000256" key="1">
    <source>
        <dbReference type="ARBA" id="ARBA00005711"/>
    </source>
</evidence>
<name>A0A7J6I2Y1_CANSA</name>
<evidence type="ECO:0000313" key="8">
    <source>
        <dbReference type="Proteomes" id="UP000583929"/>
    </source>
</evidence>
<evidence type="ECO:0000313" key="7">
    <source>
        <dbReference type="Proteomes" id="UP000525078"/>
    </source>
</evidence>